<dbReference type="GO" id="GO:0061630">
    <property type="term" value="F:ubiquitin protein ligase activity"/>
    <property type="evidence" value="ECO:0007669"/>
    <property type="project" value="UniProtKB-EC"/>
</dbReference>
<name>A0A8J1Y3S0_OWEFU</name>
<comment type="caution">
    <text evidence="9">The sequence shown here is derived from an EMBL/GenBank/DDBJ whole genome shotgun (WGS) entry which is preliminary data.</text>
</comment>
<dbReference type="GO" id="GO:0000209">
    <property type="term" value="P:protein polyubiquitination"/>
    <property type="evidence" value="ECO:0007669"/>
    <property type="project" value="TreeGrafter"/>
</dbReference>
<dbReference type="OrthoDB" id="66510at2759"/>
<reference evidence="9" key="1">
    <citation type="submission" date="2022-03" db="EMBL/GenBank/DDBJ databases">
        <authorList>
            <person name="Martin C."/>
        </authorList>
    </citation>
    <scope>NUCLEOTIDE SEQUENCE</scope>
</reference>
<dbReference type="GO" id="GO:0051865">
    <property type="term" value="P:protein autoubiquitination"/>
    <property type="evidence" value="ECO:0007669"/>
    <property type="project" value="TreeGrafter"/>
</dbReference>
<dbReference type="EMBL" id="CAIIXF020000007">
    <property type="protein sequence ID" value="CAH1788603.1"/>
    <property type="molecule type" value="Genomic_DNA"/>
</dbReference>
<evidence type="ECO:0000256" key="1">
    <source>
        <dbReference type="ARBA" id="ARBA00000885"/>
    </source>
</evidence>
<sequence>MADLVKETKCPVIYNNMLNEKIYVEIKTRICVTQFIFVKSNAERRIHINTNSIKIQHDNIQLPSLVFYIDTMELIPTTCHGLHINKSCELHLRMKIRQRDAETIKAEIANPTSISSDGLLRKFDNFQSCICKMCGEDIIKTKRKFKRVLSLPSDNWQDNTDSWFCHNHGNGKQNGVGKNTSLLPKESDCFVGDNFFMVNEESLKHGIETIGNHSNQVRCRRCRFLIGKAVTSPGKTEDKDAKMVVKLYNHKLKINHSITNSRNPNDSCERDADYFYCSYIMSQSTSYTSFRFVLESDDRQPYALLWLLETTTEVLHLDASRNESPHTPQPIAKILYISCMKGSNKQLFSTWCKDLTVHSITFHDDMCLELLNLLVKSTLKLPVSLQQLDGFQVGYLHRPS</sequence>
<dbReference type="GO" id="GO:0005634">
    <property type="term" value="C:nucleus"/>
    <property type="evidence" value="ECO:0007669"/>
    <property type="project" value="TreeGrafter"/>
</dbReference>
<dbReference type="GO" id="GO:0000151">
    <property type="term" value="C:ubiquitin ligase complex"/>
    <property type="evidence" value="ECO:0007669"/>
    <property type="project" value="TreeGrafter"/>
</dbReference>
<dbReference type="PANTHER" id="PTHR31531">
    <property type="entry name" value="E3 UBIQUITIN-PROTEIN LIGASE E3D FAMILY MEMBER"/>
    <property type="match status" value="1"/>
</dbReference>
<protein>
    <recommendedName>
        <fullName evidence="3">E3 ubiquitin-protein ligase E3D</fullName>
        <ecNumber evidence="2">2.3.2.26</ecNumber>
    </recommendedName>
    <alternativeName>
        <fullName evidence="6">HECT-type E3 ubiquitin transferase E3D</fullName>
    </alternativeName>
    <alternativeName>
        <fullName evidence="5">UbcH10-binding protein with a HECT-like domain</fullName>
    </alternativeName>
    <alternativeName>
        <fullName evidence="4">Ubiquitin-conjugating enzyme E2C-binding protein</fullName>
    </alternativeName>
</protein>
<dbReference type="GO" id="GO:0006513">
    <property type="term" value="P:protein monoubiquitination"/>
    <property type="evidence" value="ECO:0007669"/>
    <property type="project" value="TreeGrafter"/>
</dbReference>
<organism evidence="9 10">
    <name type="scientific">Owenia fusiformis</name>
    <name type="common">Polychaete worm</name>
    <dbReference type="NCBI Taxonomy" id="6347"/>
    <lineage>
        <taxon>Eukaryota</taxon>
        <taxon>Metazoa</taxon>
        <taxon>Spiralia</taxon>
        <taxon>Lophotrochozoa</taxon>
        <taxon>Annelida</taxon>
        <taxon>Polychaeta</taxon>
        <taxon>Sedentaria</taxon>
        <taxon>Canalipalpata</taxon>
        <taxon>Sabellida</taxon>
        <taxon>Oweniida</taxon>
        <taxon>Oweniidae</taxon>
        <taxon>Owenia</taxon>
    </lineage>
</organism>
<evidence type="ECO:0000256" key="5">
    <source>
        <dbReference type="ARBA" id="ARBA00032234"/>
    </source>
</evidence>
<dbReference type="GO" id="GO:0030332">
    <property type="term" value="F:cyclin binding"/>
    <property type="evidence" value="ECO:0007669"/>
    <property type="project" value="TreeGrafter"/>
</dbReference>
<evidence type="ECO:0000256" key="2">
    <source>
        <dbReference type="ARBA" id="ARBA00012485"/>
    </source>
</evidence>
<dbReference type="EC" id="2.3.2.26" evidence="2"/>
<evidence type="ECO:0000313" key="9">
    <source>
        <dbReference type="EMBL" id="CAH1788603.1"/>
    </source>
</evidence>
<dbReference type="AlphaFoldDB" id="A0A8J1Y3S0"/>
<comment type="catalytic activity">
    <reaction evidence="1">
        <text>S-ubiquitinyl-[E2 ubiquitin-conjugating enzyme]-L-cysteine + [acceptor protein]-L-lysine = [E2 ubiquitin-conjugating enzyme]-L-cysteine + N(6)-ubiquitinyl-[acceptor protein]-L-lysine.</text>
        <dbReference type="EC" id="2.3.2.26"/>
    </reaction>
</comment>
<dbReference type="GO" id="GO:0005829">
    <property type="term" value="C:cytosol"/>
    <property type="evidence" value="ECO:0007669"/>
    <property type="project" value="TreeGrafter"/>
</dbReference>
<accession>A0A8J1Y3S0</accession>
<evidence type="ECO:0000256" key="3">
    <source>
        <dbReference type="ARBA" id="ARBA00013646"/>
    </source>
</evidence>
<keyword evidence="10" id="KW-1185">Reference proteome</keyword>
<evidence type="ECO:0000256" key="8">
    <source>
        <dbReference type="ARBA" id="ARBA00064185"/>
    </source>
</evidence>
<dbReference type="Pfam" id="PF09814">
    <property type="entry name" value="HECT_2"/>
    <property type="match status" value="1"/>
</dbReference>
<dbReference type="GO" id="GO:0043161">
    <property type="term" value="P:proteasome-mediated ubiquitin-dependent protein catabolic process"/>
    <property type="evidence" value="ECO:0007669"/>
    <property type="project" value="TreeGrafter"/>
</dbReference>
<evidence type="ECO:0000256" key="7">
    <source>
        <dbReference type="ARBA" id="ARBA00053831"/>
    </source>
</evidence>
<dbReference type="InterPro" id="IPR019193">
    <property type="entry name" value="UBQ-conj_enz_E2-bd_prot"/>
</dbReference>
<dbReference type="GO" id="GO:0031624">
    <property type="term" value="F:ubiquitin conjugating enzyme binding"/>
    <property type="evidence" value="ECO:0007669"/>
    <property type="project" value="TreeGrafter"/>
</dbReference>
<evidence type="ECO:0000256" key="4">
    <source>
        <dbReference type="ARBA" id="ARBA00029737"/>
    </source>
</evidence>
<comment type="function">
    <text evidence="7">E3 ubiquitin-protein ligase which accepts ubiquitin from specific E2 ubiquitin-conjugating enzymes, and transfers it to substrates, generally promoting their degradation by the proteasome. Independently of its E3 ubiquitin-protein ligase activity, acts as an inhibitor of CPSF3 endonuclease activity by blocking CPSF3 active site.</text>
</comment>
<comment type="subunit">
    <text evidence="8">Interacts with UBE2C/UbcH10 (E2 ubiquitin-conjugating enzyme). In vitro, interacts with cyclin-B.</text>
</comment>
<gene>
    <name evidence="9" type="ORF">OFUS_LOCUS14099</name>
</gene>
<evidence type="ECO:0000256" key="6">
    <source>
        <dbReference type="ARBA" id="ARBA00032298"/>
    </source>
</evidence>
<dbReference type="Proteomes" id="UP000749559">
    <property type="component" value="Unassembled WGS sequence"/>
</dbReference>
<evidence type="ECO:0000313" key="10">
    <source>
        <dbReference type="Proteomes" id="UP000749559"/>
    </source>
</evidence>
<dbReference type="PANTHER" id="PTHR31531:SF2">
    <property type="entry name" value="E3 UBIQUITIN-PROTEIN LIGASE E3D"/>
    <property type="match status" value="1"/>
</dbReference>
<proteinExistence type="predicted"/>